<gene>
    <name evidence="2" type="ORF">D7223_14485</name>
</gene>
<feature type="region of interest" description="Disordered" evidence="1">
    <location>
        <begin position="173"/>
        <end position="193"/>
    </location>
</feature>
<proteinExistence type="predicted"/>
<dbReference type="EMBL" id="RBAK01000005">
    <property type="protein sequence ID" value="RKN46151.1"/>
    <property type="molecule type" value="Genomic_DNA"/>
</dbReference>
<dbReference type="InterPro" id="IPR041289">
    <property type="entry name" value="Bact_RF_family3"/>
</dbReference>
<organism evidence="2 3">
    <name type="scientific">Micromonospora endolithica</name>
    <dbReference type="NCBI Taxonomy" id="230091"/>
    <lineage>
        <taxon>Bacteria</taxon>
        <taxon>Bacillati</taxon>
        <taxon>Actinomycetota</taxon>
        <taxon>Actinomycetes</taxon>
        <taxon>Micromonosporales</taxon>
        <taxon>Micromonosporaceae</taxon>
        <taxon>Micromonospora</taxon>
    </lineage>
</organism>
<comment type="caution">
    <text evidence="2">The sequence shown here is derived from an EMBL/GenBank/DDBJ whole genome shotgun (WGS) entry which is preliminary data.</text>
</comment>
<dbReference type="RefSeq" id="WP_120728934.1">
    <property type="nucleotide sequence ID" value="NZ_RBAK01000005.1"/>
</dbReference>
<sequence>MSTETARSQPSITVPSAGQITALQAIREYPAISLLLTTTPATTLANADALRLDALAEQAVTRVRAELQPAAAAPAIRRLHELLQQARTGPAGHALAVYASASTSALIRLPLPVRDRAVVDPTFATRDLVRALHRTPRHLVLTLNTRQARLFDGVADNLLPALTHTFPLHAARARGDRGGRADRPGRSTRGTGPDIDFLRRVDQALGAYTRLHPAPLVIVGDDRVTAAFRHLSVNCDRLAGTVRGNLVANALHDLTARIRQTLNDYLRHREAEALALLEQRAGAERVASGMPAAWLAARTNRPEMLAVDETIFYPARLSDDGDTLTPASDVEHPDVIDDAVDELIELVLLRGGWVALTRAGTLDRHDGVALTLRR</sequence>
<dbReference type="AlphaFoldDB" id="A0A3A9ZCH8"/>
<reference evidence="2 3" key="1">
    <citation type="journal article" date="2004" name="Syst. Appl. Microbiol.">
        <title>Cryptoendolithic actinomycetes from antarctic sandstone rock samples: Micromonospora endolithica sp. nov. and two isolates related to Micromonospora coerulea Jensen 1932.</title>
        <authorList>
            <person name="Hirsch P."/>
            <person name="Mevs U."/>
            <person name="Kroppenstedt R.M."/>
            <person name="Schumann P."/>
            <person name="Stackebrandt E."/>
        </authorList>
    </citation>
    <scope>NUCLEOTIDE SEQUENCE [LARGE SCALE GENOMIC DNA]</scope>
    <source>
        <strain evidence="2 3">JCM 12677</strain>
    </source>
</reference>
<feature type="compositionally biased region" description="Basic and acidic residues" evidence="1">
    <location>
        <begin position="173"/>
        <end position="185"/>
    </location>
</feature>
<dbReference type="OrthoDB" id="242138at2"/>
<evidence type="ECO:0000313" key="3">
    <source>
        <dbReference type="Proteomes" id="UP000281726"/>
    </source>
</evidence>
<evidence type="ECO:0000256" key="1">
    <source>
        <dbReference type="SAM" id="MobiDB-lite"/>
    </source>
</evidence>
<keyword evidence="3" id="KW-1185">Reference proteome</keyword>
<name>A0A3A9ZCH8_9ACTN</name>
<accession>A0A3A9ZCH8</accession>
<protein>
    <submittedName>
        <fullName evidence="2">Uncharacterized protein</fullName>
    </submittedName>
</protein>
<dbReference type="Pfam" id="PF18845">
    <property type="entry name" value="baeRF_family3"/>
    <property type="match status" value="1"/>
</dbReference>
<evidence type="ECO:0000313" key="2">
    <source>
        <dbReference type="EMBL" id="RKN46151.1"/>
    </source>
</evidence>
<dbReference type="Proteomes" id="UP000281726">
    <property type="component" value="Unassembled WGS sequence"/>
</dbReference>